<dbReference type="STRING" id="87229.A0A4Z1KB77"/>
<feature type="compositionally biased region" description="Low complexity" evidence="5">
    <location>
        <begin position="855"/>
        <end position="876"/>
    </location>
</feature>
<evidence type="ECO:0000256" key="2">
    <source>
        <dbReference type="ARBA" id="ARBA00007240"/>
    </source>
</evidence>
<sequence>MSAQVICYPLLGQTTVIAEKEVNVTVALFPHNDEETNWEVALWYGSKDMSWKQLDLTRSDDNIPILAANPKKSVLFFSNTMKQQSLKEQQICYTIKYRRTVDSTWKWVNDDPNPVGDAEIIFQKSSTTFPVSSIEEYISNLSVDFHVKYHGQHEASDSPVWTLSCPISASVALATKLSLQRITIGFPKDIVQYFALVKRMNFWLVPRHGGSRFDLGEDDCQFYTGDAEPKAILVSFLRSDGMNFVMLALSMEGVVMTLTSDENGSITFIRKNENEETRDGIVICAVGKTVEEGITAAMDHAKMVVRQGLNTEPITGGKLEEITDPKDKRNFHDELVYCTWNSLGPALTSTTLFAALDDLGSSSIYPSTLIIDDGWQSITSFGSETFPNQHRWSRFEASLTSFPEGLTNLALRIRKSHPWIKNIGVWHGIFGYWGGIDPESEIGREYRLRWVEINNSRRSGMWVIDACDVKRFYDDFYSFLVSCGINTVKLDTQGLLGDLKSAKDRRELIPAYQNAIHASLLSHFEERVISCMSQYPTNIFSPQILLSSSTHPANKIAMRNSDDFWPNDPATHAWHIHTNSHTSHLTTHLENVIPDWDMFQTSSQTPHYSSYHAAARSLSGGLLSITDTPSHHDSSIISRLSCNPFKSPSSPSSPPIILRTNPTKSTSVYPSSHSRRILKLHTSTIKTDIKVLGLFNTFSSGSVTEMIGLEEFFPLSDSSFYKEKDTTGENREIQEKEKQYILHSSSNNNLSPPISLHSRGTSGGKCLVTLPESGWEILTACRVYTIPLPPAPSLSPSPSPFSNPDANLNSTPNIPQQTRTKPHPQPNTTPTINLVILGLLNKFVGAAAILKSSFSISSSSSSPSPSPSNSTSTSNPAPNPNPNPTSPPSSPPLHLLNIHIQLKGTGILALYISSPSSPTPQISTLHISHHNISHLLAHHSKIEYLPLTRGFLVSIDLPSIVDGDWSFDMGRKRRSKGMDMGMGGRGKVMKDKGECGDSFVYDGDGDTEEEGVVVDIGILV</sequence>
<dbReference type="InterPro" id="IPR008811">
    <property type="entry name" value="Glycosyl_hydrolases_36"/>
</dbReference>
<keyword evidence="3" id="KW-0119">Carbohydrate metabolism</keyword>
<evidence type="ECO:0000256" key="5">
    <source>
        <dbReference type="SAM" id="MobiDB-lite"/>
    </source>
</evidence>
<evidence type="ECO:0000313" key="7">
    <source>
        <dbReference type="Proteomes" id="UP000297280"/>
    </source>
</evidence>
<comment type="catalytic activity">
    <reaction evidence="1">
        <text>Hydrolysis of terminal, non-reducing alpha-D-galactose residues in alpha-D-galactosides, including galactose oligosaccharides, galactomannans and galactolipids.</text>
        <dbReference type="EC" id="3.2.1.22"/>
    </reaction>
</comment>
<dbReference type="PANTHER" id="PTHR31268">
    <property type="match status" value="1"/>
</dbReference>
<proteinExistence type="inferred from homology"/>
<feature type="region of interest" description="Disordered" evidence="5">
    <location>
        <begin position="855"/>
        <end position="894"/>
    </location>
</feature>
<evidence type="ECO:0000256" key="4">
    <source>
        <dbReference type="ARBA" id="ARBA00049426"/>
    </source>
</evidence>
<comment type="similarity">
    <text evidence="2">Belongs to the glycosyl hydrolases 36 family.</text>
</comment>
<gene>
    <name evidence="6" type="ORF">BPOR_0647g00050</name>
</gene>
<accession>A0A4Z1KB77</accession>
<dbReference type="InterPro" id="IPR013785">
    <property type="entry name" value="Aldolase_TIM"/>
</dbReference>
<dbReference type="GO" id="GO:0047274">
    <property type="term" value="F:galactinol-sucrose galactosyltransferase activity"/>
    <property type="evidence" value="ECO:0007669"/>
    <property type="project" value="UniProtKB-EC"/>
</dbReference>
<reference evidence="6 7" key="1">
    <citation type="submission" date="2017-12" db="EMBL/GenBank/DDBJ databases">
        <title>Comparative genomics of Botrytis spp.</title>
        <authorList>
            <person name="Valero-Jimenez C.A."/>
            <person name="Tapia P."/>
            <person name="Veloso J."/>
            <person name="Silva-Moreno E."/>
            <person name="Staats M."/>
            <person name="Valdes J.H."/>
            <person name="Van Kan J.A.L."/>
        </authorList>
    </citation>
    <scope>NUCLEOTIDE SEQUENCE [LARGE SCALE GENOMIC DNA]</scope>
    <source>
        <strain evidence="6 7">MUCL3349</strain>
    </source>
</reference>
<dbReference type="PANTHER" id="PTHR31268:SF32">
    <property type="entry name" value="GALACTINOL--SUCROSE GALACTOSYLTRANSFERASE 2-RELATED"/>
    <property type="match status" value="1"/>
</dbReference>
<keyword evidence="7" id="KW-1185">Reference proteome</keyword>
<dbReference type="AlphaFoldDB" id="A0A4Z1KB77"/>
<evidence type="ECO:0000256" key="3">
    <source>
        <dbReference type="ARBA" id="ARBA00023277"/>
    </source>
</evidence>
<dbReference type="Gene3D" id="3.20.20.70">
    <property type="entry name" value="Aldolase class I"/>
    <property type="match status" value="1"/>
</dbReference>
<feature type="compositionally biased region" description="Polar residues" evidence="5">
    <location>
        <begin position="805"/>
        <end position="819"/>
    </location>
</feature>
<comment type="caution">
    <text evidence="6">The sequence shown here is derived from an EMBL/GenBank/DDBJ whole genome shotgun (WGS) entry which is preliminary data.</text>
</comment>
<evidence type="ECO:0000256" key="1">
    <source>
        <dbReference type="ARBA" id="ARBA00001255"/>
    </source>
</evidence>
<feature type="region of interest" description="Disordered" evidence="5">
    <location>
        <begin position="646"/>
        <end position="670"/>
    </location>
</feature>
<dbReference type="SUPFAM" id="SSF51445">
    <property type="entry name" value="(Trans)glycosidases"/>
    <property type="match status" value="1"/>
</dbReference>
<name>A0A4Z1KB77_9HELO</name>
<protein>
    <submittedName>
        <fullName evidence="6">Uncharacterized protein</fullName>
    </submittedName>
</protein>
<dbReference type="Proteomes" id="UP000297280">
    <property type="component" value="Unassembled WGS sequence"/>
</dbReference>
<feature type="compositionally biased region" description="Polar residues" evidence="5">
    <location>
        <begin position="660"/>
        <end position="670"/>
    </location>
</feature>
<organism evidence="6 7">
    <name type="scientific">Botrytis porri</name>
    <dbReference type="NCBI Taxonomy" id="87229"/>
    <lineage>
        <taxon>Eukaryota</taxon>
        <taxon>Fungi</taxon>
        <taxon>Dikarya</taxon>
        <taxon>Ascomycota</taxon>
        <taxon>Pezizomycotina</taxon>
        <taxon>Leotiomycetes</taxon>
        <taxon>Helotiales</taxon>
        <taxon>Sclerotiniaceae</taxon>
        <taxon>Botrytis</taxon>
    </lineage>
</organism>
<feature type="compositionally biased region" description="Pro residues" evidence="5">
    <location>
        <begin position="877"/>
        <end position="891"/>
    </location>
</feature>
<dbReference type="GO" id="GO:0004557">
    <property type="term" value="F:alpha-galactosidase activity"/>
    <property type="evidence" value="ECO:0007669"/>
    <property type="project" value="UniProtKB-EC"/>
</dbReference>
<dbReference type="Pfam" id="PF05691">
    <property type="entry name" value="Raffinose_syn"/>
    <property type="match status" value="1"/>
</dbReference>
<feature type="region of interest" description="Disordered" evidence="5">
    <location>
        <begin position="794"/>
        <end position="829"/>
    </location>
</feature>
<comment type="catalytic activity">
    <reaction evidence="4">
        <text>alpha-D-galactosyl-(1-&gt;3)-1D-myo-inositol + sucrose = raffinose + myo-inositol</text>
        <dbReference type="Rhea" id="RHEA:20161"/>
        <dbReference type="ChEBI" id="CHEBI:16634"/>
        <dbReference type="ChEBI" id="CHEBI:17268"/>
        <dbReference type="ChEBI" id="CHEBI:17505"/>
        <dbReference type="ChEBI" id="CHEBI:17992"/>
        <dbReference type="EC" id="2.4.1.82"/>
    </reaction>
</comment>
<evidence type="ECO:0000313" key="6">
    <source>
        <dbReference type="EMBL" id="TGO83443.1"/>
    </source>
</evidence>
<dbReference type="InterPro" id="IPR017853">
    <property type="entry name" value="GH"/>
</dbReference>
<dbReference type="EMBL" id="PQXO01000646">
    <property type="protein sequence ID" value="TGO83443.1"/>
    <property type="molecule type" value="Genomic_DNA"/>
</dbReference>